<dbReference type="Proteomes" id="UP001530377">
    <property type="component" value="Unassembled WGS sequence"/>
</dbReference>
<name>A0ABD3RJ10_9STRA</name>
<organism evidence="2 3">
    <name type="scientific">Cyclostephanos tholiformis</name>
    <dbReference type="NCBI Taxonomy" id="382380"/>
    <lineage>
        <taxon>Eukaryota</taxon>
        <taxon>Sar</taxon>
        <taxon>Stramenopiles</taxon>
        <taxon>Ochrophyta</taxon>
        <taxon>Bacillariophyta</taxon>
        <taxon>Coscinodiscophyceae</taxon>
        <taxon>Thalassiosirophycidae</taxon>
        <taxon>Stephanodiscales</taxon>
        <taxon>Stephanodiscaceae</taxon>
        <taxon>Cyclostephanos</taxon>
    </lineage>
</organism>
<dbReference type="AlphaFoldDB" id="A0ABD3RJ10"/>
<evidence type="ECO:0000313" key="3">
    <source>
        <dbReference type="Proteomes" id="UP001530377"/>
    </source>
</evidence>
<feature type="compositionally biased region" description="Polar residues" evidence="1">
    <location>
        <begin position="488"/>
        <end position="499"/>
    </location>
</feature>
<sequence>MRSSLCRIRNLFAASELPPTTTMKENIAHVFIISRNTKSEVGPEPPPLRVGWERRRSSIAVYNILYRSRRQIFLVDPPSIYHGPRGGGTIPSFACIPPPIPPPPPPLLPVMILRRALLCEGNVDRRNDRAGTSAEDPPPISKKERNGHSPRWGRAPPAPPSGGGGGGGGGPIIAPGPSLRIRRSTYISVVVRRAHARPPSSSNIDARGGGPSSSFSFANAHARTSPPPPRAIPKFDRDAHAERRVCGGGGDIIEGGGHTSWRRSRAGDGRYGARRAENASSRVVRWTPKMGPGRGSAVGHLPRRGGGGFPRKMPEGGGRSKWEDDHGTTSPSVIDGERGNTVAMNELPSTSSSDPRSAGEATVVFDVTHDLVFLGTAVGAVFGVVARRLRRARDYRSGPSEQYSITYLLGCPPLSSQRPPLGYTIGCRITGAVGTNVERWVRVATGTPTSCPSSRAHTARCEEWTRTDRKTDYLGAVRGGVLQMRTSISSSKTRDLMTQPTPPVRWDNDDDVDIWSRGEGGGNGVG</sequence>
<evidence type="ECO:0000256" key="1">
    <source>
        <dbReference type="SAM" id="MobiDB-lite"/>
    </source>
</evidence>
<feature type="region of interest" description="Disordered" evidence="1">
    <location>
        <begin position="286"/>
        <end position="337"/>
    </location>
</feature>
<feature type="region of interest" description="Disordered" evidence="1">
    <location>
        <begin position="124"/>
        <end position="178"/>
    </location>
</feature>
<keyword evidence="3" id="KW-1185">Reference proteome</keyword>
<accession>A0ABD3RJ10</accession>
<comment type="caution">
    <text evidence="2">The sequence shown here is derived from an EMBL/GenBank/DDBJ whole genome shotgun (WGS) entry which is preliminary data.</text>
</comment>
<feature type="region of interest" description="Disordered" evidence="1">
    <location>
        <begin position="488"/>
        <end position="526"/>
    </location>
</feature>
<gene>
    <name evidence="2" type="ORF">ACHAXA_009505</name>
</gene>
<evidence type="ECO:0000313" key="2">
    <source>
        <dbReference type="EMBL" id="KAL3811731.1"/>
    </source>
</evidence>
<dbReference type="EMBL" id="JALLPB020000241">
    <property type="protein sequence ID" value="KAL3811731.1"/>
    <property type="molecule type" value="Genomic_DNA"/>
</dbReference>
<feature type="compositionally biased region" description="Gly residues" evidence="1">
    <location>
        <begin position="161"/>
        <end position="171"/>
    </location>
</feature>
<reference evidence="2 3" key="1">
    <citation type="submission" date="2024-10" db="EMBL/GenBank/DDBJ databases">
        <title>Updated reference genomes for cyclostephanoid diatoms.</title>
        <authorList>
            <person name="Roberts W.R."/>
            <person name="Alverson A.J."/>
        </authorList>
    </citation>
    <scope>NUCLEOTIDE SEQUENCE [LARGE SCALE GENOMIC DNA]</scope>
    <source>
        <strain evidence="2 3">AJA228-03</strain>
    </source>
</reference>
<feature type="compositionally biased region" description="Basic and acidic residues" evidence="1">
    <location>
        <begin position="312"/>
        <end position="327"/>
    </location>
</feature>
<proteinExistence type="predicted"/>
<protein>
    <submittedName>
        <fullName evidence="2">Uncharacterized protein</fullName>
    </submittedName>
</protein>
<feature type="region of interest" description="Disordered" evidence="1">
    <location>
        <begin position="195"/>
        <end position="232"/>
    </location>
</feature>